<feature type="signal peptide" evidence="1">
    <location>
        <begin position="1"/>
        <end position="20"/>
    </location>
</feature>
<reference evidence="2 3" key="1">
    <citation type="journal article" date="2018" name="Plant J.">
        <title>Genome sequences of Chlorella sorokiniana UTEX 1602 and Micractinium conductrix SAG 241.80: implications to maltose excretion by a green alga.</title>
        <authorList>
            <person name="Arriola M.B."/>
            <person name="Velmurugan N."/>
            <person name="Zhang Y."/>
            <person name="Plunkett M.H."/>
            <person name="Hondzo H."/>
            <person name="Barney B.M."/>
        </authorList>
    </citation>
    <scope>NUCLEOTIDE SEQUENCE [LARGE SCALE GENOMIC DNA]</scope>
    <source>
        <strain evidence="3">UTEX 1602</strain>
    </source>
</reference>
<keyword evidence="1" id="KW-0732">Signal</keyword>
<evidence type="ECO:0000313" key="3">
    <source>
        <dbReference type="Proteomes" id="UP000239899"/>
    </source>
</evidence>
<evidence type="ECO:0000313" key="2">
    <source>
        <dbReference type="EMBL" id="PRW45351.1"/>
    </source>
</evidence>
<accession>A0A2P6TLY5</accession>
<dbReference type="AlphaFoldDB" id="A0A2P6TLY5"/>
<dbReference type="Proteomes" id="UP000239899">
    <property type="component" value="Unassembled WGS sequence"/>
</dbReference>
<proteinExistence type="predicted"/>
<sequence>MRVVRAVLLVAVALAAVCEARHVVRPDARRELLASPPGPWVDPADLRQCGEMLPNSLSPPQHAVVAAVFAVRGTENYTCIDGKWTVIGSRKDLYHAGTGQFAGYMYAEAHDPQNSRIVFMDASNTTFWGDVVKDNQLTYDYKPLDPEVNRKWWRRHLLTATGVASGSVLVIKTDVSGGMAPNEGKCSEDEAGQELYIPMNNTYTVYACKNHILVPKVQPKCEPPALEGFSPDSLAGSFVVAWTAPATGTRNWTCSGGQPVFDGTVCDLPGGKCYYTPPAFNQSAGRVGYFVIDLPGGSYYMDTLRNSTAPAPEPDTLDYAAWPVAKMRGEPLCDYLVRYNTTGGATPSSCGSTAEGGEIAVPFTAEYACLQCD</sequence>
<dbReference type="EMBL" id="LHPG02000011">
    <property type="protein sequence ID" value="PRW45351.1"/>
    <property type="molecule type" value="Genomic_DNA"/>
</dbReference>
<organism evidence="2 3">
    <name type="scientific">Chlorella sorokiniana</name>
    <name type="common">Freshwater green alga</name>
    <dbReference type="NCBI Taxonomy" id="3076"/>
    <lineage>
        <taxon>Eukaryota</taxon>
        <taxon>Viridiplantae</taxon>
        <taxon>Chlorophyta</taxon>
        <taxon>core chlorophytes</taxon>
        <taxon>Trebouxiophyceae</taxon>
        <taxon>Chlorellales</taxon>
        <taxon>Chlorellaceae</taxon>
        <taxon>Chlorella clade</taxon>
        <taxon>Chlorella</taxon>
    </lineage>
</organism>
<name>A0A2P6TLY5_CHLSO</name>
<keyword evidence="3" id="KW-1185">Reference proteome</keyword>
<comment type="caution">
    <text evidence="2">The sequence shown here is derived from an EMBL/GenBank/DDBJ whole genome shotgun (WGS) entry which is preliminary data.</text>
</comment>
<feature type="chain" id="PRO_5015159334" evidence="1">
    <location>
        <begin position="21"/>
        <end position="373"/>
    </location>
</feature>
<evidence type="ECO:0000256" key="1">
    <source>
        <dbReference type="SAM" id="SignalP"/>
    </source>
</evidence>
<gene>
    <name evidence="2" type="ORF">C2E21_5768</name>
</gene>
<protein>
    <submittedName>
        <fullName evidence="2">Malate dehydrogenase</fullName>
    </submittedName>
</protein>
<dbReference type="OrthoDB" id="10288906at2759"/>